<gene>
    <name evidence="1" type="ORF">B296_00016245</name>
</gene>
<dbReference type="AlphaFoldDB" id="A0A426ZD39"/>
<reference evidence="1 2" key="1">
    <citation type="journal article" date="2014" name="Agronomy (Basel)">
        <title>A Draft Genome Sequence for Ensete ventricosum, the Drought-Tolerant Tree Against Hunger.</title>
        <authorList>
            <person name="Harrison J."/>
            <person name="Moore K.A."/>
            <person name="Paszkiewicz K."/>
            <person name="Jones T."/>
            <person name="Grant M."/>
            <person name="Ambacheew D."/>
            <person name="Muzemil S."/>
            <person name="Studholme D.J."/>
        </authorList>
    </citation>
    <scope>NUCLEOTIDE SEQUENCE [LARGE SCALE GENOMIC DNA]</scope>
</reference>
<name>A0A426ZD39_ENSVE</name>
<sequence>MTGHPGEDSLPDKSPTACRRGCCTSIDCCVCPSTPPVPNCQGLGGTVRRSAAASALTRRLSPVVRGQGVSFAYRLLHLPWHAARYQLSGVRWLVWHVDTIASPVIRGDS</sequence>
<dbReference type="Proteomes" id="UP000287651">
    <property type="component" value="Unassembled WGS sequence"/>
</dbReference>
<comment type="caution">
    <text evidence="1">The sequence shown here is derived from an EMBL/GenBank/DDBJ whole genome shotgun (WGS) entry which is preliminary data.</text>
</comment>
<proteinExistence type="predicted"/>
<accession>A0A426ZD39</accession>
<evidence type="ECO:0000313" key="1">
    <source>
        <dbReference type="EMBL" id="RRT61890.1"/>
    </source>
</evidence>
<protein>
    <submittedName>
        <fullName evidence="1">Uncharacterized protein</fullName>
    </submittedName>
</protein>
<evidence type="ECO:0000313" key="2">
    <source>
        <dbReference type="Proteomes" id="UP000287651"/>
    </source>
</evidence>
<dbReference type="EMBL" id="AMZH03007205">
    <property type="protein sequence ID" value="RRT61890.1"/>
    <property type="molecule type" value="Genomic_DNA"/>
</dbReference>
<organism evidence="1 2">
    <name type="scientific">Ensete ventricosum</name>
    <name type="common">Abyssinian banana</name>
    <name type="synonym">Musa ensete</name>
    <dbReference type="NCBI Taxonomy" id="4639"/>
    <lineage>
        <taxon>Eukaryota</taxon>
        <taxon>Viridiplantae</taxon>
        <taxon>Streptophyta</taxon>
        <taxon>Embryophyta</taxon>
        <taxon>Tracheophyta</taxon>
        <taxon>Spermatophyta</taxon>
        <taxon>Magnoliopsida</taxon>
        <taxon>Liliopsida</taxon>
        <taxon>Zingiberales</taxon>
        <taxon>Musaceae</taxon>
        <taxon>Ensete</taxon>
    </lineage>
</organism>